<dbReference type="Proteomes" id="UP000295087">
    <property type="component" value="Unassembled WGS sequence"/>
</dbReference>
<gene>
    <name evidence="2" type="ORF">DFR75_11277</name>
</gene>
<feature type="compositionally biased region" description="Acidic residues" evidence="1">
    <location>
        <begin position="22"/>
        <end position="34"/>
    </location>
</feature>
<reference evidence="2 3" key="1">
    <citation type="submission" date="2019-03" db="EMBL/GenBank/DDBJ databases">
        <title>Genomic Encyclopedia of Type Strains, Phase IV (KMG-IV): sequencing the most valuable type-strain genomes for metagenomic binning, comparative biology and taxonomic classification.</title>
        <authorList>
            <person name="Goeker M."/>
        </authorList>
    </citation>
    <scope>NUCLEOTIDE SEQUENCE [LARGE SCALE GENOMIC DNA]</scope>
    <source>
        <strain evidence="2 3">DSM 44496</strain>
    </source>
</reference>
<name>A0A4R6NYP2_NOCIG</name>
<keyword evidence="3" id="KW-1185">Reference proteome</keyword>
<evidence type="ECO:0000313" key="3">
    <source>
        <dbReference type="Proteomes" id="UP000295087"/>
    </source>
</evidence>
<evidence type="ECO:0000313" key="2">
    <source>
        <dbReference type="EMBL" id="TDP29809.1"/>
    </source>
</evidence>
<dbReference type="EMBL" id="SNXK01000012">
    <property type="protein sequence ID" value="TDP29809.1"/>
    <property type="molecule type" value="Genomic_DNA"/>
</dbReference>
<evidence type="ECO:0000256" key="1">
    <source>
        <dbReference type="SAM" id="MobiDB-lite"/>
    </source>
</evidence>
<protein>
    <submittedName>
        <fullName evidence="2">Uncharacterized protein</fullName>
    </submittedName>
</protein>
<comment type="caution">
    <text evidence="2">The sequence shown here is derived from an EMBL/GenBank/DDBJ whole genome shotgun (WGS) entry which is preliminary data.</text>
</comment>
<feature type="region of interest" description="Disordered" evidence="1">
    <location>
        <begin position="1"/>
        <end position="34"/>
    </location>
</feature>
<sequence>MDPEYVETEPLSTDPEFPWLGYEDDDYDYGQDCN</sequence>
<organism evidence="2 3">
    <name type="scientific">Nocardia ignorata</name>
    <dbReference type="NCBI Taxonomy" id="145285"/>
    <lineage>
        <taxon>Bacteria</taxon>
        <taxon>Bacillati</taxon>
        <taxon>Actinomycetota</taxon>
        <taxon>Actinomycetes</taxon>
        <taxon>Mycobacteriales</taxon>
        <taxon>Nocardiaceae</taxon>
        <taxon>Nocardia</taxon>
    </lineage>
</organism>
<proteinExistence type="predicted"/>
<accession>A0A4R6NYP2</accession>
<dbReference type="AlphaFoldDB" id="A0A4R6NYP2"/>